<sequence length="919" mass="101527">MADVRQILPTPRIRGDEAIQEEAGTRQFVVSNQNRWSRTTLDFRDLPQDEWCELTFQIGWHPEEKSRAAHDFAVVGVDFLTEDGSSIDFAYVPGLTRAQIDPQSCHIPGPDYYNRSGDLAHVGRVHCTFLVPSPTKHISVTIRSWRNSHPFTILDPKLLLASRLTNDDTQANSSPAAGSQALNDPRRSWVRLKTEPAWLTYGVVPAKRLFVRGQLINQNVGSEGALARVIFRNRQGEIVASPDDLPTSPVVGTYIDIPVNRQTRRFTLELTPPHQAVTVDLGFQVWREEAEISLVTPLETSLDDDLLLESILTEEPLDSSTLVGEVFKRLRPDPGSREKISNANLIDGLIDRQTLAAAPTIYDKLQAVQQGQSAALAGNQLALGSFQAWSLPSVPDWTEDPYQSPAWRLEYHSLSWLLDLVREQGAREVNRAVDLALSWSRANPSGHTKDPLSAYPASVAIRTEVLLRLLAVSASSKSTPPEKLSILVAEVVLHSFALAEILSQNIFLHSILQVRIACALLSTSFGLGNFALSPYWKSVALVHLRDGFAHLLVSHGSSNEQSQHYRLEAISIAMILAEHLKDHREAEDLGKLLSARLGDSLRSLVAVTDPAGMLAPFGDTPRKLHHASWFRRLISGYGRHLLSDRALAEELAYPLGPRLHISDHAGLIAFRNYVQRPDWSFLCASICEQQHDSGHHDCTSFVYSARGVRWITDPGGSGTLESGPVRQYLLSSRAHNVAFPDSREQTAGFGWVEAELTLDKAKAICVETNVHGPCYKHSRIFVCLDDMNAIAIFDRFQSSQSNVSTEANLHFEDNIAVALANSSLAIAFHKRDRLRVIPHAVKGSFSGFTVQNGHAGRAGSMQGFLSNGTSGLKPANVLNYKFYTGTSELCGGVILAMTEEGLKRLMNLIASQQVQDLLR</sequence>
<evidence type="ECO:0000256" key="4">
    <source>
        <dbReference type="ARBA" id="ARBA00023239"/>
    </source>
</evidence>
<proteinExistence type="predicted"/>
<keyword evidence="7" id="KW-1185">Reference proteome</keyword>
<keyword evidence="3" id="KW-0574">Periplasm</keyword>
<dbReference type="GO" id="GO:0016829">
    <property type="term" value="F:lyase activity"/>
    <property type="evidence" value="ECO:0007669"/>
    <property type="project" value="UniProtKB-KW"/>
</dbReference>
<comment type="caution">
    <text evidence="6">The sequence shown here is derived from an EMBL/GenBank/DDBJ whole genome shotgun (WGS) entry which is preliminary data.</text>
</comment>
<dbReference type="PANTHER" id="PTHR39210:SF1">
    <property type="entry name" value="HEPARIN-SULFATE LYASE"/>
    <property type="match status" value="1"/>
</dbReference>
<dbReference type="RefSeq" id="WP_183446439.1">
    <property type="nucleotide sequence ID" value="NZ_JACHWB010000001.1"/>
</dbReference>
<name>A0A7W4YVK0_9HYPH</name>
<dbReference type="EMBL" id="JACHWB010000001">
    <property type="protein sequence ID" value="MBB3017284.1"/>
    <property type="molecule type" value="Genomic_DNA"/>
</dbReference>
<evidence type="ECO:0000256" key="3">
    <source>
        <dbReference type="ARBA" id="ARBA00022764"/>
    </source>
</evidence>
<dbReference type="Gene3D" id="2.70.98.70">
    <property type="match status" value="1"/>
</dbReference>
<dbReference type="InterPro" id="IPR012480">
    <property type="entry name" value="Hepar_II_III_C"/>
</dbReference>
<evidence type="ECO:0000256" key="2">
    <source>
        <dbReference type="ARBA" id="ARBA00022729"/>
    </source>
</evidence>
<feature type="domain" description="Heparinase II/III-like C-terminal" evidence="5">
    <location>
        <begin position="681"/>
        <end position="826"/>
    </location>
</feature>
<dbReference type="Gene3D" id="1.50.10.100">
    <property type="entry name" value="Chondroitin AC/alginate lyase"/>
    <property type="match status" value="1"/>
</dbReference>
<dbReference type="Pfam" id="PF07940">
    <property type="entry name" value="Hepar_II_III_C"/>
    <property type="match status" value="1"/>
</dbReference>
<reference evidence="6 7" key="1">
    <citation type="submission" date="2020-08" db="EMBL/GenBank/DDBJ databases">
        <title>The Agave Microbiome: Exploring the role of microbial communities in plant adaptations to desert environments.</title>
        <authorList>
            <person name="Partida-Martinez L.P."/>
        </authorList>
    </citation>
    <scope>NUCLEOTIDE SEQUENCE [LARGE SCALE GENOMIC DNA]</scope>
    <source>
        <strain evidence="6 7">AT3.9</strain>
    </source>
</reference>
<organism evidence="6 7">
    <name type="scientific">Microvirga lupini</name>
    <dbReference type="NCBI Taxonomy" id="420324"/>
    <lineage>
        <taxon>Bacteria</taxon>
        <taxon>Pseudomonadati</taxon>
        <taxon>Pseudomonadota</taxon>
        <taxon>Alphaproteobacteria</taxon>
        <taxon>Hyphomicrobiales</taxon>
        <taxon>Methylobacteriaceae</taxon>
        <taxon>Microvirga</taxon>
    </lineage>
</organism>
<comment type="subcellular location">
    <subcellularLocation>
        <location evidence="1">Periplasm</location>
    </subcellularLocation>
</comment>
<evidence type="ECO:0000313" key="7">
    <source>
        <dbReference type="Proteomes" id="UP000532010"/>
    </source>
</evidence>
<protein>
    <recommendedName>
        <fullName evidence="5">Heparinase II/III-like C-terminal domain-containing protein</fullName>
    </recommendedName>
</protein>
<accession>A0A7W4YVK0</accession>
<evidence type="ECO:0000313" key="6">
    <source>
        <dbReference type="EMBL" id="MBB3017284.1"/>
    </source>
</evidence>
<dbReference type="GO" id="GO:0042597">
    <property type="term" value="C:periplasmic space"/>
    <property type="evidence" value="ECO:0007669"/>
    <property type="project" value="UniProtKB-SubCell"/>
</dbReference>
<keyword evidence="4" id="KW-0456">Lyase</keyword>
<dbReference type="InterPro" id="IPR008929">
    <property type="entry name" value="Chondroitin_lyas"/>
</dbReference>
<dbReference type="PANTHER" id="PTHR39210">
    <property type="entry name" value="HEPARIN-SULFATE LYASE"/>
    <property type="match status" value="1"/>
</dbReference>
<evidence type="ECO:0000259" key="5">
    <source>
        <dbReference type="Pfam" id="PF07940"/>
    </source>
</evidence>
<dbReference type="Proteomes" id="UP000532010">
    <property type="component" value="Unassembled WGS sequence"/>
</dbReference>
<dbReference type="AlphaFoldDB" id="A0A7W4YVK0"/>
<gene>
    <name evidence="6" type="ORF">FHR70_000324</name>
</gene>
<evidence type="ECO:0000256" key="1">
    <source>
        <dbReference type="ARBA" id="ARBA00004418"/>
    </source>
</evidence>
<keyword evidence="2" id="KW-0732">Signal</keyword>